<dbReference type="Pfam" id="PF17759">
    <property type="entry name" value="tRNA_synthFbeta"/>
    <property type="match status" value="1"/>
</dbReference>
<dbReference type="Pfam" id="PF03147">
    <property type="entry name" value="FDX-ACB"/>
    <property type="match status" value="1"/>
</dbReference>
<dbReference type="InterPro" id="IPR005147">
    <property type="entry name" value="tRNA_synthase_B5-dom"/>
</dbReference>
<keyword evidence="9 15" id="KW-0067">ATP-binding</keyword>
<dbReference type="SUPFAM" id="SSF46955">
    <property type="entry name" value="Putative DNA-binding domain"/>
    <property type="match status" value="2"/>
</dbReference>
<dbReference type="Gene3D" id="3.30.70.380">
    <property type="entry name" value="Ferrodoxin-fold anticodon-binding domain"/>
    <property type="match status" value="1"/>
</dbReference>
<comment type="caution">
    <text evidence="18">The sequence shown here is derived from an EMBL/GenBank/DDBJ whole genome shotgun (WGS) entry which is preliminary data.</text>
</comment>
<evidence type="ECO:0000313" key="18">
    <source>
        <dbReference type="EMBL" id="OHA50779.1"/>
    </source>
</evidence>
<keyword evidence="13 15" id="KW-0030">Aminoacyl-tRNA synthetase</keyword>
<dbReference type="SMART" id="SM00896">
    <property type="entry name" value="FDX-ACB"/>
    <property type="match status" value="1"/>
</dbReference>
<dbReference type="GO" id="GO:0009328">
    <property type="term" value="C:phenylalanine-tRNA ligase complex"/>
    <property type="evidence" value="ECO:0007669"/>
    <property type="project" value="TreeGrafter"/>
</dbReference>
<evidence type="ECO:0000256" key="3">
    <source>
        <dbReference type="ARBA" id="ARBA00011209"/>
    </source>
</evidence>
<dbReference type="PROSITE" id="PS51483">
    <property type="entry name" value="B5"/>
    <property type="match status" value="1"/>
</dbReference>
<comment type="subcellular location">
    <subcellularLocation>
        <location evidence="1 15">Cytoplasm</location>
    </subcellularLocation>
</comment>
<feature type="domain" description="FDX-ACB" evidence="16">
    <location>
        <begin position="602"/>
        <end position="694"/>
    </location>
</feature>
<dbReference type="GO" id="GO:0005524">
    <property type="term" value="F:ATP binding"/>
    <property type="evidence" value="ECO:0007669"/>
    <property type="project" value="UniProtKB-UniRule"/>
</dbReference>
<evidence type="ECO:0000259" key="17">
    <source>
        <dbReference type="PROSITE" id="PS51483"/>
    </source>
</evidence>
<protein>
    <recommendedName>
        <fullName evidence="15">Phenylalanine--tRNA ligase beta subunit</fullName>
        <ecNumber evidence="15">6.1.1.20</ecNumber>
    </recommendedName>
    <alternativeName>
        <fullName evidence="15">Phenylalanyl-tRNA synthetase beta subunit</fullName>
        <shortName evidence="15">PheRS</shortName>
    </alternativeName>
</protein>
<dbReference type="InterPro" id="IPR045060">
    <property type="entry name" value="Phe-tRNA-ligase_IIc_bsu"/>
</dbReference>
<dbReference type="SMART" id="SM00874">
    <property type="entry name" value="B5"/>
    <property type="match status" value="1"/>
</dbReference>
<keyword evidence="10 15" id="KW-0460">Magnesium</keyword>
<dbReference type="InterPro" id="IPR041616">
    <property type="entry name" value="PheRS_beta_core"/>
</dbReference>
<dbReference type="InterPro" id="IPR036690">
    <property type="entry name" value="Fdx_antiC-bd_sf"/>
</dbReference>
<dbReference type="GO" id="GO:0000287">
    <property type="term" value="F:magnesium ion binding"/>
    <property type="evidence" value="ECO:0007669"/>
    <property type="project" value="UniProtKB-UniRule"/>
</dbReference>
<dbReference type="Pfam" id="PF03484">
    <property type="entry name" value="B5"/>
    <property type="match status" value="1"/>
</dbReference>
<dbReference type="SUPFAM" id="SSF54991">
    <property type="entry name" value="Anticodon-binding domain of PheRS"/>
    <property type="match status" value="1"/>
</dbReference>
<evidence type="ECO:0000256" key="7">
    <source>
        <dbReference type="ARBA" id="ARBA00022723"/>
    </source>
</evidence>
<gene>
    <name evidence="15" type="primary">pheT</name>
    <name evidence="18" type="ORF">A3A97_01660</name>
</gene>
<evidence type="ECO:0000256" key="4">
    <source>
        <dbReference type="ARBA" id="ARBA00022490"/>
    </source>
</evidence>
<keyword evidence="8 15" id="KW-0547">Nucleotide-binding</keyword>
<dbReference type="InterPro" id="IPR005146">
    <property type="entry name" value="B3/B4_tRNA-bd"/>
</dbReference>
<dbReference type="AlphaFoldDB" id="A0A1G2PSQ0"/>
<feature type="binding site" evidence="15">
    <location>
        <position position="363"/>
    </location>
    <ligand>
        <name>Mg(2+)</name>
        <dbReference type="ChEBI" id="CHEBI:18420"/>
        <note>shared with alpha subunit</note>
    </ligand>
</feature>
<name>A0A1G2PSQ0_9BACT</name>
<dbReference type="PANTHER" id="PTHR10947:SF0">
    <property type="entry name" value="PHENYLALANINE--TRNA LIGASE BETA SUBUNIT"/>
    <property type="match status" value="1"/>
</dbReference>
<feature type="domain" description="B5" evidence="17">
    <location>
        <begin position="300"/>
        <end position="376"/>
    </location>
</feature>
<dbReference type="InterPro" id="IPR045864">
    <property type="entry name" value="aa-tRNA-synth_II/BPL/LPL"/>
</dbReference>
<keyword evidence="7 15" id="KW-0479">Metal-binding</keyword>
<evidence type="ECO:0000256" key="13">
    <source>
        <dbReference type="ARBA" id="ARBA00023146"/>
    </source>
</evidence>
<evidence type="ECO:0000256" key="10">
    <source>
        <dbReference type="ARBA" id="ARBA00022842"/>
    </source>
</evidence>
<feature type="binding site" evidence="15">
    <location>
        <position position="360"/>
    </location>
    <ligand>
        <name>Mg(2+)</name>
        <dbReference type="ChEBI" id="CHEBI:18420"/>
        <note>shared with alpha subunit</note>
    </ligand>
</feature>
<dbReference type="EMBL" id="MHSW01000029">
    <property type="protein sequence ID" value="OHA50779.1"/>
    <property type="molecule type" value="Genomic_DNA"/>
</dbReference>
<organism evidence="18 19">
    <name type="scientific">Candidatus Terrybacteria bacterium RIFCSPLOWO2_01_FULL_40_23</name>
    <dbReference type="NCBI Taxonomy" id="1802366"/>
    <lineage>
        <taxon>Bacteria</taxon>
        <taxon>Candidatus Terryibacteriota</taxon>
    </lineage>
</organism>
<dbReference type="Gene3D" id="3.30.56.10">
    <property type="match status" value="2"/>
</dbReference>
<dbReference type="FunFam" id="3.30.70.380:FF:000001">
    <property type="entry name" value="Phenylalanine--tRNA ligase beta subunit"/>
    <property type="match status" value="1"/>
</dbReference>
<keyword evidence="5" id="KW-0820">tRNA-binding</keyword>
<comment type="cofactor">
    <cofactor evidence="15">
        <name>Mg(2+)</name>
        <dbReference type="ChEBI" id="CHEBI:18420"/>
    </cofactor>
    <text evidence="15">Binds 2 magnesium ions per tetramer.</text>
</comment>
<dbReference type="Gene3D" id="3.50.40.10">
    <property type="entry name" value="Phenylalanyl-trna Synthetase, Chain B, domain 3"/>
    <property type="match status" value="1"/>
</dbReference>
<dbReference type="SUPFAM" id="SSF56037">
    <property type="entry name" value="PheT/TilS domain"/>
    <property type="match status" value="1"/>
</dbReference>
<keyword evidence="11" id="KW-0694">RNA-binding</keyword>
<dbReference type="SUPFAM" id="SSF55681">
    <property type="entry name" value="Class II aaRS and biotin synthetases"/>
    <property type="match status" value="1"/>
</dbReference>
<comment type="similarity">
    <text evidence="2 15">Belongs to the phenylalanyl-tRNA synthetase beta subunit family. Type 1 subfamily.</text>
</comment>
<comment type="subunit">
    <text evidence="3 15">Tetramer of two alpha and two beta subunits.</text>
</comment>
<dbReference type="EC" id="6.1.1.20" evidence="15"/>
<proteinExistence type="inferred from homology"/>
<evidence type="ECO:0000256" key="1">
    <source>
        <dbReference type="ARBA" id="ARBA00004496"/>
    </source>
</evidence>
<dbReference type="InterPro" id="IPR004532">
    <property type="entry name" value="Phe-tRNA-ligase_IIc_bsu_bact"/>
</dbReference>
<evidence type="ECO:0000256" key="5">
    <source>
        <dbReference type="ARBA" id="ARBA00022555"/>
    </source>
</evidence>
<feature type="binding site" evidence="15">
    <location>
        <position position="364"/>
    </location>
    <ligand>
        <name>Mg(2+)</name>
        <dbReference type="ChEBI" id="CHEBI:18420"/>
        <note>shared with alpha subunit</note>
    </ligand>
</feature>
<evidence type="ECO:0000256" key="14">
    <source>
        <dbReference type="ARBA" id="ARBA00049255"/>
    </source>
</evidence>
<evidence type="ECO:0000256" key="15">
    <source>
        <dbReference type="HAMAP-Rule" id="MF_00283"/>
    </source>
</evidence>
<keyword evidence="4 15" id="KW-0963">Cytoplasm</keyword>
<evidence type="ECO:0000256" key="6">
    <source>
        <dbReference type="ARBA" id="ARBA00022598"/>
    </source>
</evidence>
<accession>A0A1G2PSQ0</accession>
<evidence type="ECO:0000313" key="19">
    <source>
        <dbReference type="Proteomes" id="UP000176951"/>
    </source>
</evidence>
<dbReference type="GO" id="GO:0000049">
    <property type="term" value="F:tRNA binding"/>
    <property type="evidence" value="ECO:0007669"/>
    <property type="project" value="UniProtKB-KW"/>
</dbReference>
<keyword evidence="6 15" id="KW-0436">Ligase</keyword>
<dbReference type="SMART" id="SM00873">
    <property type="entry name" value="B3_4"/>
    <property type="match status" value="1"/>
</dbReference>
<evidence type="ECO:0000256" key="8">
    <source>
        <dbReference type="ARBA" id="ARBA00022741"/>
    </source>
</evidence>
<dbReference type="InterPro" id="IPR005121">
    <property type="entry name" value="Fdx_antiC-bd"/>
</dbReference>
<dbReference type="InterPro" id="IPR009061">
    <property type="entry name" value="DNA-bd_dom_put_sf"/>
</dbReference>
<comment type="catalytic activity">
    <reaction evidence="14 15">
        <text>tRNA(Phe) + L-phenylalanine + ATP = L-phenylalanyl-tRNA(Phe) + AMP + diphosphate + H(+)</text>
        <dbReference type="Rhea" id="RHEA:19413"/>
        <dbReference type="Rhea" id="RHEA-COMP:9668"/>
        <dbReference type="Rhea" id="RHEA-COMP:9699"/>
        <dbReference type="ChEBI" id="CHEBI:15378"/>
        <dbReference type="ChEBI" id="CHEBI:30616"/>
        <dbReference type="ChEBI" id="CHEBI:33019"/>
        <dbReference type="ChEBI" id="CHEBI:58095"/>
        <dbReference type="ChEBI" id="CHEBI:78442"/>
        <dbReference type="ChEBI" id="CHEBI:78531"/>
        <dbReference type="ChEBI" id="CHEBI:456215"/>
        <dbReference type="EC" id="6.1.1.20"/>
    </reaction>
</comment>
<dbReference type="HAMAP" id="MF_00283">
    <property type="entry name" value="Phe_tRNA_synth_beta1"/>
    <property type="match status" value="1"/>
</dbReference>
<evidence type="ECO:0000256" key="9">
    <source>
        <dbReference type="ARBA" id="ARBA00022840"/>
    </source>
</evidence>
<dbReference type="PROSITE" id="PS51447">
    <property type="entry name" value="FDX_ACB"/>
    <property type="match status" value="1"/>
</dbReference>
<dbReference type="NCBIfam" id="TIGR00472">
    <property type="entry name" value="pheT_bact"/>
    <property type="match status" value="1"/>
</dbReference>
<evidence type="ECO:0000256" key="2">
    <source>
        <dbReference type="ARBA" id="ARBA00008653"/>
    </source>
</evidence>
<evidence type="ECO:0000256" key="11">
    <source>
        <dbReference type="ARBA" id="ARBA00022884"/>
    </source>
</evidence>
<evidence type="ECO:0000256" key="12">
    <source>
        <dbReference type="ARBA" id="ARBA00022917"/>
    </source>
</evidence>
<dbReference type="GO" id="GO:0006432">
    <property type="term" value="P:phenylalanyl-tRNA aminoacylation"/>
    <property type="evidence" value="ECO:0007669"/>
    <property type="project" value="UniProtKB-UniRule"/>
</dbReference>
<dbReference type="GO" id="GO:0004826">
    <property type="term" value="F:phenylalanine-tRNA ligase activity"/>
    <property type="evidence" value="ECO:0007669"/>
    <property type="project" value="UniProtKB-UniRule"/>
</dbReference>
<dbReference type="PANTHER" id="PTHR10947">
    <property type="entry name" value="PHENYLALANYL-TRNA SYNTHETASE BETA CHAIN AND LEUCINE-RICH REPEAT-CONTAINING PROTEIN 47"/>
    <property type="match status" value="1"/>
</dbReference>
<reference evidence="18 19" key="1">
    <citation type="journal article" date="2016" name="Nat. Commun.">
        <title>Thousands of microbial genomes shed light on interconnected biogeochemical processes in an aquifer system.</title>
        <authorList>
            <person name="Anantharaman K."/>
            <person name="Brown C.T."/>
            <person name="Hug L.A."/>
            <person name="Sharon I."/>
            <person name="Castelle C.J."/>
            <person name="Probst A.J."/>
            <person name="Thomas B.C."/>
            <person name="Singh A."/>
            <person name="Wilkins M.J."/>
            <person name="Karaoz U."/>
            <person name="Brodie E.L."/>
            <person name="Williams K.H."/>
            <person name="Hubbard S.S."/>
            <person name="Banfield J.F."/>
        </authorList>
    </citation>
    <scope>NUCLEOTIDE SEQUENCE [LARGE SCALE GENOMIC DNA]</scope>
</reference>
<sequence length="694" mass="77440">MKYSYLWLKDFLPNIPQPKKLADILTMRSWEVEDLKRSGDDWILDISILPNRMSDASGHMGVAREISAILNVGGSKSKFILSDTAFKENKSKILSKYLTIRVLDKKSCPRYMARAVFNIKVAPSPKWLLDRLIKLGVAPINNIVDVTNYVLLETGQPLHAFDYDKLTKNSKGKVEILVRKASDKEKIATLDDQNRILSSSDLVIADKGGPLAIAGIKGGVRGGISEETKNIIIEAANFDPITVYKTSKKLNIETDAAKRFAAGLPKTQIPGALNRAVYLINKIAQGAPVSGAIDTGANKQSNIAIPFSLGRTNSMLGTRLSEKQARSILSAIGCTIKLISKDLFRVTPPSHRLDLVRDQDLIEEIGRLYGYENIKTEAPKILAYAPETNSARITRNKTKDFLVKAGFIELRTYSFVGEALAAAFGLRKEELIELDNPMSEDKKFLQPMITPRLLAEAMNNFKYSDELNIFEISNVFEYSDNKINEREHLTAIRAIKNNDDTLNNFRIVKGVLSDMLAALGLSDVIWRPADTVFKGNKNKYMFWSTSSSAVLEVDGKSIGVVGMLRPDISSGFSWPHNIVVAEINFSKLVQESNEEHEYRLPSRYPEAVRDIAVLVDGNTLVDEVGSEIARIGKSLIRDIELFDYYEGENLPEGKKSLAFRVIYQSQTRTLSGKEIDDMHKNIITALSARGWEVR</sequence>
<feature type="binding site" evidence="15">
    <location>
        <position position="354"/>
    </location>
    <ligand>
        <name>Mg(2+)</name>
        <dbReference type="ChEBI" id="CHEBI:18420"/>
        <note>shared with alpha subunit</note>
    </ligand>
</feature>
<dbReference type="Pfam" id="PF03483">
    <property type="entry name" value="B3_4"/>
    <property type="match status" value="1"/>
</dbReference>
<keyword evidence="12 15" id="KW-0648">Protein biosynthesis</keyword>
<dbReference type="Proteomes" id="UP000176951">
    <property type="component" value="Unassembled WGS sequence"/>
</dbReference>
<dbReference type="InterPro" id="IPR020825">
    <property type="entry name" value="Phe-tRNA_synthase-like_B3/B4"/>
</dbReference>
<dbReference type="Gene3D" id="3.30.930.10">
    <property type="entry name" value="Bira Bifunctional Protein, Domain 2"/>
    <property type="match status" value="1"/>
</dbReference>
<evidence type="ECO:0000259" key="16">
    <source>
        <dbReference type="PROSITE" id="PS51447"/>
    </source>
</evidence>